<sequence length="148" mass="16305">MSTPLNLTPEDRAELFDGFDPDTHAAEAERAWGGTAAWAESRRRTSSYTKEDWRRLTEEAAAISAGLADVMRSGLPADGAEAMDLAEQHRAHLTRWFYDCTYEIHRGLGDLYVSDPRFTAALDATTPGLAAYLRDAITANAAHHTEAH</sequence>
<organism evidence="2 3">
    <name type="scientific">Nonomuraea pusilla</name>
    <dbReference type="NCBI Taxonomy" id="46177"/>
    <lineage>
        <taxon>Bacteria</taxon>
        <taxon>Bacillati</taxon>
        <taxon>Actinomycetota</taxon>
        <taxon>Actinomycetes</taxon>
        <taxon>Streptosporangiales</taxon>
        <taxon>Streptosporangiaceae</taxon>
        <taxon>Nonomuraea</taxon>
    </lineage>
</organism>
<dbReference type="Proteomes" id="UP000198953">
    <property type="component" value="Unassembled WGS sequence"/>
</dbReference>
<feature type="domain" description="TipAS antibiotic-recognition" evidence="1">
    <location>
        <begin position="24"/>
        <end position="140"/>
    </location>
</feature>
<accession>A0A1H7UVR5</accession>
<name>A0A1H7UVR5_9ACTN</name>
<dbReference type="InterPro" id="IPR036244">
    <property type="entry name" value="TipA-like_antibiotic-bd"/>
</dbReference>
<dbReference type="AlphaFoldDB" id="A0A1H7UVR5"/>
<proteinExistence type="predicted"/>
<evidence type="ECO:0000313" key="2">
    <source>
        <dbReference type="EMBL" id="SEM00819.1"/>
    </source>
</evidence>
<dbReference type="OrthoDB" id="9809391at2"/>
<dbReference type="RefSeq" id="WP_091101988.1">
    <property type="nucleotide sequence ID" value="NZ_FOBF01000008.1"/>
</dbReference>
<evidence type="ECO:0000313" key="3">
    <source>
        <dbReference type="Proteomes" id="UP000198953"/>
    </source>
</evidence>
<dbReference type="InterPro" id="IPR012925">
    <property type="entry name" value="TipAS_dom"/>
</dbReference>
<dbReference type="SUPFAM" id="SSF89082">
    <property type="entry name" value="Antibiotic binding domain of TipA-like multidrug resistance regulators"/>
    <property type="match status" value="1"/>
</dbReference>
<keyword evidence="3" id="KW-1185">Reference proteome</keyword>
<reference evidence="2 3" key="1">
    <citation type="submission" date="2016-10" db="EMBL/GenBank/DDBJ databases">
        <authorList>
            <person name="de Groot N.N."/>
        </authorList>
    </citation>
    <scope>NUCLEOTIDE SEQUENCE [LARGE SCALE GENOMIC DNA]</scope>
    <source>
        <strain evidence="2 3">DSM 43357</strain>
    </source>
</reference>
<evidence type="ECO:0000259" key="1">
    <source>
        <dbReference type="Pfam" id="PF07739"/>
    </source>
</evidence>
<dbReference type="Gene3D" id="1.10.490.50">
    <property type="entry name" value="Antibiotic binding domain of TipA-like multidrug resistance regulators"/>
    <property type="match status" value="1"/>
</dbReference>
<dbReference type="Pfam" id="PF07739">
    <property type="entry name" value="TipAS"/>
    <property type="match status" value="1"/>
</dbReference>
<protein>
    <submittedName>
        <fullName evidence="2">TipAS antibiotic-recognition domain-containing protein</fullName>
    </submittedName>
</protein>
<gene>
    <name evidence="2" type="ORF">SAMN05660976_03973</name>
</gene>
<dbReference type="EMBL" id="FOBF01000008">
    <property type="protein sequence ID" value="SEM00819.1"/>
    <property type="molecule type" value="Genomic_DNA"/>
</dbReference>
<dbReference type="STRING" id="46177.SAMN05660976_03973"/>